<dbReference type="InterPro" id="IPR001466">
    <property type="entry name" value="Beta-lactam-related"/>
</dbReference>
<protein>
    <recommendedName>
        <fullName evidence="1">Beta-lactamase-related domain-containing protein</fullName>
    </recommendedName>
</protein>
<organism evidence="2 3">
    <name type="scientific">Cymbomonas tetramitiformis</name>
    <dbReference type="NCBI Taxonomy" id="36881"/>
    <lineage>
        <taxon>Eukaryota</taxon>
        <taxon>Viridiplantae</taxon>
        <taxon>Chlorophyta</taxon>
        <taxon>Pyramimonadophyceae</taxon>
        <taxon>Pyramimonadales</taxon>
        <taxon>Pyramimonadaceae</taxon>
        <taxon>Cymbomonas</taxon>
    </lineage>
</organism>
<dbReference type="InterPro" id="IPR012338">
    <property type="entry name" value="Beta-lactam/transpept-like"/>
</dbReference>
<gene>
    <name evidence="2" type="ORF">CYMTET_10398</name>
</gene>
<proteinExistence type="predicted"/>
<comment type="caution">
    <text evidence="2">The sequence shown here is derived from an EMBL/GenBank/DDBJ whole genome shotgun (WGS) entry which is preliminary data.</text>
</comment>
<dbReference type="Pfam" id="PF00144">
    <property type="entry name" value="Beta-lactamase"/>
    <property type="match status" value="1"/>
</dbReference>
<dbReference type="Gene3D" id="3.40.710.10">
    <property type="entry name" value="DD-peptidase/beta-lactamase superfamily"/>
    <property type="match status" value="1"/>
</dbReference>
<dbReference type="SUPFAM" id="SSF56601">
    <property type="entry name" value="beta-lactamase/transpeptidase-like"/>
    <property type="match status" value="1"/>
</dbReference>
<sequence>MSGSKGRSAHIDALLQESSSRIPGIAVAAVVGGSVVYSGAAGRAEEGGPEVHPERTAFLTASITKTFLAVTCLQCCERNVLNLDQDIGAYIPTRIFNPTFPETPITARQLLTHTAGLNDNEDALLPGRYRSEGTDCSVTLEEYVRERFGSTEYEAKEEMWSQTHAPGLATYHYSNAGFTLLGWVVQCASGRSVASLAQERIFDPLGMTRTKYFLADMKILEDTDLAIPHDEDRKGVGHYGVAEWPAAQGVRTHVYIWPGRKAGLVILTNGSEDYSDIERCIYSFIEGLTAPRVQD</sequence>
<accession>A0AAE0LE23</accession>
<evidence type="ECO:0000313" key="3">
    <source>
        <dbReference type="Proteomes" id="UP001190700"/>
    </source>
</evidence>
<dbReference type="PANTHER" id="PTHR43283">
    <property type="entry name" value="BETA-LACTAMASE-RELATED"/>
    <property type="match status" value="1"/>
</dbReference>
<dbReference type="AlphaFoldDB" id="A0AAE0LE23"/>
<dbReference type="InterPro" id="IPR050789">
    <property type="entry name" value="Diverse_Enzym_Activities"/>
</dbReference>
<name>A0AAE0LE23_9CHLO</name>
<evidence type="ECO:0000259" key="1">
    <source>
        <dbReference type="Pfam" id="PF00144"/>
    </source>
</evidence>
<dbReference type="EMBL" id="LGRX02003689">
    <property type="protein sequence ID" value="KAK3281838.1"/>
    <property type="molecule type" value="Genomic_DNA"/>
</dbReference>
<feature type="domain" description="Beta-lactamase-related" evidence="1">
    <location>
        <begin position="12"/>
        <end position="247"/>
    </location>
</feature>
<dbReference type="Proteomes" id="UP001190700">
    <property type="component" value="Unassembled WGS sequence"/>
</dbReference>
<keyword evidence="3" id="KW-1185">Reference proteome</keyword>
<reference evidence="2 3" key="1">
    <citation type="journal article" date="2015" name="Genome Biol. Evol.">
        <title>Comparative Genomics of a Bacterivorous Green Alga Reveals Evolutionary Causalities and Consequences of Phago-Mixotrophic Mode of Nutrition.</title>
        <authorList>
            <person name="Burns J.A."/>
            <person name="Paasch A."/>
            <person name="Narechania A."/>
            <person name="Kim E."/>
        </authorList>
    </citation>
    <scope>NUCLEOTIDE SEQUENCE [LARGE SCALE GENOMIC DNA]</scope>
    <source>
        <strain evidence="2 3">PLY_AMNH</strain>
    </source>
</reference>
<evidence type="ECO:0000313" key="2">
    <source>
        <dbReference type="EMBL" id="KAK3281838.1"/>
    </source>
</evidence>